<accession>A0ABT6M2T2</accession>
<name>A0ABT6M2T2_9ACTN</name>
<feature type="compositionally biased region" description="Basic and acidic residues" evidence="1">
    <location>
        <begin position="459"/>
        <end position="469"/>
    </location>
</feature>
<evidence type="ECO:0000313" key="3">
    <source>
        <dbReference type="Proteomes" id="UP001160499"/>
    </source>
</evidence>
<proteinExistence type="predicted"/>
<dbReference type="Proteomes" id="UP001160499">
    <property type="component" value="Unassembled WGS sequence"/>
</dbReference>
<sequence length="498" mass="54388">MFMIHVPGQQQDFDQGLGAFPVVVGRPGRRQPGVMHGREPACRAGLLQSCRAGKRARLTDQGLQVVVQDQTGATLGAQPLVPGDFPAVVEDDQFGGVQQHAQSLSDQPHRHRVPVGADRDLPVAVDPRGEPTARLERLDGQRLQPGPLDGEVLTDRLRTRPDAPTLVLQVPPLDHLVQLGEGGDLGDRDEVVAAEVADLALDSALLMGAFDVRAAVEALDAPVRTKGDPPLGFRPLPREPQDLGDRRLQVVVAHLAAPHPAQHVQRVDMAFEERLLAAGSGHPVHRLARVRQPQREQIAAGGHPRQHDMDVAEVDLRLVTGYVGLRDEHLLRPAAGLPPDLLAPHRDVGTDHLIRDAGRPVLVQQPVEDPLHGVLLLRRRVEVGLQHPVDHRLVGIQPARTRRLLLAGLGPVRVQRSADRPPGHPVLALQRAHRQTSTVVTVDRRVQLNLARRHAHPGPQREKHADRPTARPQRPSKLGDITLHGTQVPPVLDNERLP</sequence>
<dbReference type="EMBL" id="JARXVH010000047">
    <property type="protein sequence ID" value="MDH6222860.1"/>
    <property type="molecule type" value="Genomic_DNA"/>
</dbReference>
<keyword evidence="3" id="KW-1185">Reference proteome</keyword>
<organism evidence="2 3">
    <name type="scientific">Streptomyces pseudovenezuelae</name>
    <dbReference type="NCBI Taxonomy" id="67350"/>
    <lineage>
        <taxon>Bacteria</taxon>
        <taxon>Bacillati</taxon>
        <taxon>Actinomycetota</taxon>
        <taxon>Actinomycetes</taxon>
        <taxon>Kitasatosporales</taxon>
        <taxon>Streptomycetaceae</taxon>
        <taxon>Streptomyces</taxon>
        <taxon>Streptomyces aurantiacus group</taxon>
    </lineage>
</organism>
<comment type="caution">
    <text evidence="2">The sequence shown here is derived from an EMBL/GenBank/DDBJ whole genome shotgun (WGS) entry which is preliminary data.</text>
</comment>
<evidence type="ECO:0000256" key="1">
    <source>
        <dbReference type="SAM" id="MobiDB-lite"/>
    </source>
</evidence>
<protein>
    <submittedName>
        <fullName evidence="2">Uncharacterized protein</fullName>
    </submittedName>
</protein>
<evidence type="ECO:0000313" key="2">
    <source>
        <dbReference type="EMBL" id="MDH6222860.1"/>
    </source>
</evidence>
<gene>
    <name evidence="2" type="ORF">M2283_010212</name>
</gene>
<feature type="region of interest" description="Disordered" evidence="1">
    <location>
        <begin position="450"/>
        <end position="498"/>
    </location>
</feature>
<reference evidence="2 3" key="1">
    <citation type="submission" date="2023-04" db="EMBL/GenBank/DDBJ databases">
        <title>Forest soil microbial communities from Buena Vista Peninsula, Colon Province, Panama.</title>
        <authorList>
            <person name="Bouskill N."/>
        </authorList>
    </citation>
    <scope>NUCLEOTIDE SEQUENCE [LARGE SCALE GENOMIC DNA]</scope>
    <source>
        <strain evidence="2 3">GGS1</strain>
    </source>
</reference>